<dbReference type="STRING" id="485913.Krac_5844"/>
<accession>D6TX08</accession>
<proteinExistence type="predicted"/>
<comment type="caution">
    <text evidence="1">The sequence shown here is derived from an EMBL/GenBank/DDBJ whole genome shotgun (WGS) entry which is preliminary data.</text>
</comment>
<dbReference type="AlphaFoldDB" id="D6TX08"/>
<evidence type="ECO:0000313" key="1">
    <source>
        <dbReference type="EMBL" id="EFH84741.1"/>
    </source>
</evidence>
<dbReference type="InParanoid" id="D6TX08"/>
<sequence length="45" mass="4882">MNTCVNEGNAQPLGSLGENTKILYFINSVIIPLTPVVYPRFTKGA</sequence>
<dbReference type="Proteomes" id="UP000004508">
    <property type="component" value="Unassembled WGS sequence"/>
</dbReference>
<dbReference type="EMBL" id="ADVG01000003">
    <property type="protein sequence ID" value="EFH84741.1"/>
    <property type="molecule type" value="Genomic_DNA"/>
</dbReference>
<evidence type="ECO:0000313" key="2">
    <source>
        <dbReference type="Proteomes" id="UP000004508"/>
    </source>
</evidence>
<gene>
    <name evidence="1" type="ORF">Krac_5844</name>
</gene>
<organism evidence="1 2">
    <name type="scientific">Ktedonobacter racemifer DSM 44963</name>
    <dbReference type="NCBI Taxonomy" id="485913"/>
    <lineage>
        <taxon>Bacteria</taxon>
        <taxon>Bacillati</taxon>
        <taxon>Chloroflexota</taxon>
        <taxon>Ktedonobacteria</taxon>
        <taxon>Ktedonobacterales</taxon>
        <taxon>Ktedonobacteraceae</taxon>
        <taxon>Ktedonobacter</taxon>
    </lineage>
</organism>
<reference evidence="1 2" key="1">
    <citation type="journal article" date="2011" name="Stand. Genomic Sci.">
        <title>Non-contiguous finished genome sequence and contextual data of the filamentous soil bacterium Ktedonobacter racemifer type strain (SOSP1-21).</title>
        <authorList>
            <person name="Chang Y.J."/>
            <person name="Land M."/>
            <person name="Hauser L."/>
            <person name="Chertkov O."/>
            <person name="Del Rio T.G."/>
            <person name="Nolan M."/>
            <person name="Copeland A."/>
            <person name="Tice H."/>
            <person name="Cheng J.F."/>
            <person name="Lucas S."/>
            <person name="Han C."/>
            <person name="Goodwin L."/>
            <person name="Pitluck S."/>
            <person name="Ivanova N."/>
            <person name="Ovchinikova G."/>
            <person name="Pati A."/>
            <person name="Chen A."/>
            <person name="Palaniappan K."/>
            <person name="Mavromatis K."/>
            <person name="Liolios K."/>
            <person name="Brettin T."/>
            <person name="Fiebig A."/>
            <person name="Rohde M."/>
            <person name="Abt B."/>
            <person name="Goker M."/>
            <person name="Detter J.C."/>
            <person name="Woyke T."/>
            <person name="Bristow J."/>
            <person name="Eisen J.A."/>
            <person name="Markowitz V."/>
            <person name="Hugenholtz P."/>
            <person name="Kyrpides N.C."/>
            <person name="Klenk H.P."/>
            <person name="Lapidus A."/>
        </authorList>
    </citation>
    <scope>NUCLEOTIDE SEQUENCE [LARGE SCALE GENOMIC DNA]</scope>
    <source>
        <strain evidence="2">DSM 44963</strain>
    </source>
</reference>
<keyword evidence="2" id="KW-1185">Reference proteome</keyword>
<protein>
    <submittedName>
        <fullName evidence="1">Uncharacterized protein</fullName>
    </submittedName>
</protein>
<name>D6TX08_KTERA</name>